<dbReference type="PANTHER" id="PTHR36932">
    <property type="entry name" value="CAPSULAR POLYSACCHARIDE BIOSYNTHESIS PROTEIN"/>
    <property type="match status" value="1"/>
</dbReference>
<keyword evidence="2" id="KW-1185">Reference proteome</keyword>
<evidence type="ECO:0000313" key="1">
    <source>
        <dbReference type="EMBL" id="MDA3614571.1"/>
    </source>
</evidence>
<dbReference type="Proteomes" id="UP001210231">
    <property type="component" value="Unassembled WGS sequence"/>
</dbReference>
<evidence type="ECO:0008006" key="3">
    <source>
        <dbReference type="Google" id="ProtNLM"/>
    </source>
</evidence>
<accession>A0ABT4UIA4</accession>
<dbReference type="InterPro" id="IPR042099">
    <property type="entry name" value="ANL_N_sf"/>
</dbReference>
<proteinExistence type="predicted"/>
<evidence type="ECO:0000313" key="2">
    <source>
        <dbReference type="Proteomes" id="UP001210231"/>
    </source>
</evidence>
<dbReference type="SUPFAM" id="SSF56801">
    <property type="entry name" value="Acetyl-CoA synthetase-like"/>
    <property type="match status" value="1"/>
</dbReference>
<comment type="caution">
    <text evidence="1">The sequence shown here is derived from an EMBL/GenBank/DDBJ whole genome shotgun (WGS) entry which is preliminary data.</text>
</comment>
<organism evidence="1 2">
    <name type="scientific">Polluticaenibacter yanchengensis</name>
    <dbReference type="NCBI Taxonomy" id="3014562"/>
    <lineage>
        <taxon>Bacteria</taxon>
        <taxon>Pseudomonadati</taxon>
        <taxon>Bacteroidota</taxon>
        <taxon>Chitinophagia</taxon>
        <taxon>Chitinophagales</taxon>
        <taxon>Chitinophagaceae</taxon>
        <taxon>Polluticaenibacter</taxon>
    </lineage>
</organism>
<sequence>MKFFDLALKRSGMPIDEAKVFFKDLTNKPDSELINQNQQLAWDIFKHHQQNSPFYQAFLDEKGGAGIQNWYDIPVLKKADLQKPLAEMLSNGYDVKSVYSSNTSGSSGTPFYFARDKFCHAVTWASVIERYGWHGLDMNYSRQARFYGIPLEKIKYYKEKIKDWMGRRVRFPVFNLEDKVCARFLEVFKTTKFEYLYGYTNSLVVFAKYCVSQNIVLKNICPTLKACLVTSEVCTKEDKQVLEQGFGVRIVNEYGASELGVLAFEDANGNWVLNEETLLIEVVDSNGRPVADGEQGTIVVTGLFNKAMPFIRYELGDIGVIEPGLRIGHRRVLSQLMGRTNDTATLPSGRKVPGLSFYYVSKSLLEKGDRIKELIVKQMALDHFEIEYVAATELTETEKNDVKEALERYLEPGLKITFLKSDNLERTRAGKLKNFQSMMAKQ</sequence>
<dbReference type="Gene3D" id="3.40.50.12780">
    <property type="entry name" value="N-terminal domain of ligase-like"/>
    <property type="match status" value="1"/>
</dbReference>
<reference evidence="1 2" key="1">
    <citation type="submission" date="2022-12" db="EMBL/GenBank/DDBJ databases">
        <title>Chitinophagaceae gen. sp. nov., a new member of the family Chitinophagaceae, isolated from soil in a chemical factory.</title>
        <authorList>
            <person name="Ke Z."/>
        </authorList>
    </citation>
    <scope>NUCLEOTIDE SEQUENCE [LARGE SCALE GENOMIC DNA]</scope>
    <source>
        <strain evidence="1 2">LY-5</strain>
    </source>
</reference>
<dbReference type="RefSeq" id="WP_407030896.1">
    <property type="nucleotide sequence ID" value="NZ_JAQGEF010000006.1"/>
</dbReference>
<dbReference type="InterPro" id="IPR053158">
    <property type="entry name" value="CapK_Type1_Caps_Biosynth"/>
</dbReference>
<gene>
    <name evidence="1" type="ORF">O3P16_07110</name>
</gene>
<name>A0ABT4UIA4_9BACT</name>
<protein>
    <recommendedName>
        <fullName evidence="3">Phenylacetate--CoA ligase family protein</fullName>
    </recommendedName>
</protein>
<dbReference type="PANTHER" id="PTHR36932:SF1">
    <property type="entry name" value="CAPSULAR POLYSACCHARIDE BIOSYNTHESIS PROTEIN"/>
    <property type="match status" value="1"/>
</dbReference>
<dbReference type="EMBL" id="JAQGEF010000006">
    <property type="protein sequence ID" value="MDA3614571.1"/>
    <property type="molecule type" value="Genomic_DNA"/>
</dbReference>